<dbReference type="InterPro" id="IPR012867">
    <property type="entry name" value="DUF1648"/>
</dbReference>
<sequence>MKHIERSVKLTVILTTIICLLPIIIGAIYYKELPEQMAIHFNNAGEADNYLNKNFVLFGLPTLLAVLNLYHQFRLMTEPKKANYSKVLLGLSQWLIPVISVGAMTYTILVGLGKGFNISNIGIIIAGILIIILGNYLPKCHFNYTMGIKLPWTLSSEDNWNKTHRFAGFIWAIGGIIILSSAFWPTDYVVLGVIGAIVIIPMVYSFLLYSRGI</sequence>
<feature type="transmembrane region" description="Helical" evidence="1">
    <location>
        <begin position="118"/>
        <end position="137"/>
    </location>
</feature>
<dbReference type="InterPro" id="IPR026272">
    <property type="entry name" value="SdpI"/>
</dbReference>
<evidence type="ECO:0000313" key="3">
    <source>
        <dbReference type="EMBL" id="SHM13447.1"/>
    </source>
</evidence>
<feature type="transmembrane region" description="Helical" evidence="1">
    <location>
        <begin position="50"/>
        <end position="70"/>
    </location>
</feature>
<dbReference type="Pfam" id="PF13630">
    <property type="entry name" value="SdpI"/>
    <property type="match status" value="1"/>
</dbReference>
<keyword evidence="1" id="KW-0472">Membrane</keyword>
<keyword evidence="1" id="KW-1133">Transmembrane helix</keyword>
<dbReference type="PANTHER" id="PTHR37810">
    <property type="entry name" value="IMMUNITY PROTEIN SDPI"/>
    <property type="match status" value="1"/>
</dbReference>
<feature type="transmembrane region" description="Helical" evidence="1">
    <location>
        <begin position="91"/>
        <end position="112"/>
    </location>
</feature>
<feature type="transmembrane region" description="Helical" evidence="1">
    <location>
        <begin position="12"/>
        <end position="30"/>
    </location>
</feature>
<dbReference type="PANTHER" id="PTHR37810:SF5">
    <property type="entry name" value="IMMUNITY PROTEIN SDPI"/>
    <property type="match status" value="1"/>
</dbReference>
<dbReference type="InterPro" id="IPR025962">
    <property type="entry name" value="SdpI/YhfL"/>
</dbReference>
<feature type="transmembrane region" description="Helical" evidence="1">
    <location>
        <begin position="166"/>
        <end position="184"/>
    </location>
</feature>
<evidence type="ECO:0000259" key="2">
    <source>
        <dbReference type="Pfam" id="PF07853"/>
    </source>
</evidence>
<evidence type="ECO:0000313" key="4">
    <source>
        <dbReference type="Proteomes" id="UP000184038"/>
    </source>
</evidence>
<dbReference type="Pfam" id="PF07853">
    <property type="entry name" value="DUF1648"/>
    <property type="match status" value="1"/>
</dbReference>
<evidence type="ECO:0000256" key="1">
    <source>
        <dbReference type="SAM" id="Phobius"/>
    </source>
</evidence>
<keyword evidence="1" id="KW-0812">Transmembrane</keyword>
<dbReference type="GO" id="GO:0009636">
    <property type="term" value="P:response to toxic substance"/>
    <property type="evidence" value="ECO:0007669"/>
    <property type="project" value="TreeGrafter"/>
</dbReference>
<dbReference type="STRING" id="1120996.SAMN02746066_00956"/>
<dbReference type="PIRSF" id="PIRSF038959">
    <property type="entry name" value="SdpI"/>
    <property type="match status" value="1"/>
</dbReference>
<dbReference type="Proteomes" id="UP000184038">
    <property type="component" value="Unassembled WGS sequence"/>
</dbReference>
<organism evidence="3 4">
    <name type="scientific">Anaerosporobacter mobilis DSM 15930</name>
    <dbReference type="NCBI Taxonomy" id="1120996"/>
    <lineage>
        <taxon>Bacteria</taxon>
        <taxon>Bacillati</taxon>
        <taxon>Bacillota</taxon>
        <taxon>Clostridia</taxon>
        <taxon>Lachnospirales</taxon>
        <taxon>Lachnospiraceae</taxon>
        <taxon>Anaerosporobacter</taxon>
    </lineage>
</organism>
<dbReference type="EMBL" id="FRCP01000006">
    <property type="protein sequence ID" value="SHM13447.1"/>
    <property type="molecule type" value="Genomic_DNA"/>
</dbReference>
<gene>
    <name evidence="3" type="ORF">SAMN02746066_00956</name>
</gene>
<dbReference type="RefSeq" id="WP_073283657.1">
    <property type="nucleotide sequence ID" value="NZ_FRCP01000006.1"/>
</dbReference>
<proteinExistence type="predicted"/>
<feature type="transmembrane region" description="Helical" evidence="1">
    <location>
        <begin position="190"/>
        <end position="209"/>
    </location>
</feature>
<accession>A0A1M7GBY9</accession>
<feature type="domain" description="DUF1648" evidence="2">
    <location>
        <begin position="17"/>
        <end position="64"/>
    </location>
</feature>
<keyword evidence="4" id="KW-1185">Reference proteome</keyword>
<reference evidence="3 4" key="1">
    <citation type="submission" date="2016-11" db="EMBL/GenBank/DDBJ databases">
        <authorList>
            <person name="Jaros S."/>
            <person name="Januszkiewicz K."/>
            <person name="Wedrychowicz H."/>
        </authorList>
    </citation>
    <scope>NUCLEOTIDE SEQUENCE [LARGE SCALE GENOMIC DNA]</scope>
    <source>
        <strain evidence="3 4">DSM 15930</strain>
    </source>
</reference>
<protein>
    <submittedName>
        <fullName evidence="3">Uncharacterized membrane protein</fullName>
    </submittedName>
</protein>
<dbReference type="AlphaFoldDB" id="A0A1M7GBY9"/>
<name>A0A1M7GBY9_9FIRM</name>